<reference evidence="2 3" key="1">
    <citation type="submission" date="2018-02" db="EMBL/GenBank/DDBJ databases">
        <title>The genomes of Aspergillus section Nigri reveals drivers in fungal speciation.</title>
        <authorList>
            <consortium name="DOE Joint Genome Institute"/>
            <person name="Vesth T.C."/>
            <person name="Nybo J."/>
            <person name="Theobald S."/>
            <person name="Brandl J."/>
            <person name="Frisvad J.C."/>
            <person name="Nielsen K.F."/>
            <person name="Lyhne E.K."/>
            <person name="Kogle M.E."/>
            <person name="Kuo A."/>
            <person name="Riley R."/>
            <person name="Clum A."/>
            <person name="Nolan M."/>
            <person name="Lipzen A."/>
            <person name="Salamov A."/>
            <person name="Henrissat B."/>
            <person name="Wiebenga A."/>
            <person name="De vries R.P."/>
            <person name="Grigoriev I.V."/>
            <person name="Mortensen U.H."/>
            <person name="Andersen M.R."/>
            <person name="Baker S.E."/>
        </authorList>
    </citation>
    <scope>NUCLEOTIDE SEQUENCE [LARGE SCALE GENOMIC DNA]</scope>
    <source>
        <strain evidence="2 3">CBS 121593</strain>
    </source>
</reference>
<proteinExistence type="predicted"/>
<dbReference type="EMBL" id="KZ824455">
    <property type="protein sequence ID" value="RAK98289.1"/>
    <property type="molecule type" value="Genomic_DNA"/>
</dbReference>
<sequence>MSLATPDTLTSSGQETRPTYSRRFGRKYYGFDDLSHASVCHRKFGKVRTDCRFRVSQSKWGCLGEASSPAGIVYMDLSFVQSADCRLSSATVEITLQRRPDSARTSSRGERASPQLQFIDHYGPKYLSGEPKDVVKKTVLHLTPQINVLGSGGGGIGVDREKSITHENRWTFTGHLHTAQKTDLAYRTLKWELRENDLDCQSIHNNMIHTAFAFQHGEEPFIMRVDIKGRLQRSRDRFKDKFRQLRFPPPHEKNQGSSDILVRPQRGDQLTYRRLDILAQDLHIAMERENYLHIPVQIPTALPLSFSESNEAASIAASLNTERIVSVPEDTVVRELAELSPTLGDSTRYPKTIRSSASESSSSTTLVATPEYHDAGNPIDPGDSKLGNAVYTFRVPLTDDQDDLRAPGIPAKIPTPSAEASQFPRAKGEGLVVREVDPAQDALVLLSQYPPLMALIQVLASLLKILGMAKGQSQSEARESDGKAP</sequence>
<name>A0A395GS90_9EURO</name>
<dbReference type="OrthoDB" id="3922785at2759"/>
<protein>
    <submittedName>
        <fullName evidence="2">Uncharacterized protein</fullName>
    </submittedName>
</protein>
<evidence type="ECO:0000313" key="3">
    <source>
        <dbReference type="Proteomes" id="UP000249402"/>
    </source>
</evidence>
<accession>A0A395GS90</accession>
<dbReference type="AlphaFoldDB" id="A0A395GS90"/>
<evidence type="ECO:0000256" key="1">
    <source>
        <dbReference type="SAM" id="MobiDB-lite"/>
    </source>
</evidence>
<evidence type="ECO:0000313" key="2">
    <source>
        <dbReference type="EMBL" id="RAK98289.1"/>
    </source>
</evidence>
<keyword evidence="3" id="KW-1185">Reference proteome</keyword>
<organism evidence="2 3">
    <name type="scientific">Aspergillus ibericus CBS 121593</name>
    <dbReference type="NCBI Taxonomy" id="1448316"/>
    <lineage>
        <taxon>Eukaryota</taxon>
        <taxon>Fungi</taxon>
        <taxon>Dikarya</taxon>
        <taxon>Ascomycota</taxon>
        <taxon>Pezizomycotina</taxon>
        <taxon>Eurotiomycetes</taxon>
        <taxon>Eurotiomycetidae</taxon>
        <taxon>Eurotiales</taxon>
        <taxon>Aspergillaceae</taxon>
        <taxon>Aspergillus</taxon>
        <taxon>Aspergillus subgen. Circumdati</taxon>
    </lineage>
</organism>
<dbReference type="VEuPathDB" id="FungiDB:BO80DRAFT_427585"/>
<feature type="region of interest" description="Disordered" evidence="1">
    <location>
        <begin position="343"/>
        <end position="365"/>
    </location>
</feature>
<gene>
    <name evidence="2" type="ORF">BO80DRAFT_427585</name>
</gene>
<dbReference type="Proteomes" id="UP000249402">
    <property type="component" value="Unassembled WGS sequence"/>
</dbReference>
<dbReference type="RefSeq" id="XP_025572617.1">
    <property type="nucleotide sequence ID" value="XM_025720044.1"/>
</dbReference>
<dbReference type="GeneID" id="37224909"/>